<evidence type="ECO:0000313" key="3">
    <source>
        <dbReference type="EMBL" id="ATX82384.1"/>
    </source>
</evidence>
<dbReference type="Pfam" id="PF00106">
    <property type="entry name" value="adh_short"/>
    <property type="match status" value="1"/>
</dbReference>
<dbReference type="SUPFAM" id="SSF51735">
    <property type="entry name" value="NAD(P)-binding Rossmann-fold domains"/>
    <property type="match status" value="1"/>
</dbReference>
<protein>
    <submittedName>
        <fullName evidence="3">NAD(P)-dependent dehydrogenase, short-chain alcohol dehydrogenase family</fullName>
    </submittedName>
</protein>
<dbReference type="GO" id="GO:0016491">
    <property type="term" value="F:oxidoreductase activity"/>
    <property type="evidence" value="ECO:0007669"/>
    <property type="project" value="UniProtKB-KW"/>
</dbReference>
<dbReference type="PANTHER" id="PTHR43639">
    <property type="entry name" value="OXIDOREDUCTASE, SHORT-CHAIN DEHYDROGENASE/REDUCTASE FAMILY (AFU_ORTHOLOGUE AFUA_5G02870)"/>
    <property type="match status" value="1"/>
</dbReference>
<dbReference type="PANTHER" id="PTHR43639:SF1">
    <property type="entry name" value="SHORT-CHAIN DEHYDROGENASE_REDUCTASE FAMILY PROTEIN"/>
    <property type="match status" value="1"/>
</dbReference>
<dbReference type="RefSeq" id="WP_100265745.1">
    <property type="nucleotide sequence ID" value="NZ_CP018800.1"/>
</dbReference>
<dbReference type="Proteomes" id="UP000231637">
    <property type="component" value="Chromosome"/>
</dbReference>
<reference evidence="3 4" key="1">
    <citation type="submission" date="2016-12" db="EMBL/GenBank/DDBJ databases">
        <title>Isolation and genomic insights into novel planktonic Zetaproteobacteria from stratified waters of the Chesapeake Bay.</title>
        <authorList>
            <person name="McAllister S.M."/>
            <person name="Kato S."/>
            <person name="Chan C.S."/>
            <person name="Chiu B.K."/>
            <person name="Field E.K."/>
        </authorList>
    </citation>
    <scope>NUCLEOTIDE SEQUENCE [LARGE SCALE GENOMIC DNA]</scope>
    <source>
        <strain evidence="3 4">CP-8</strain>
    </source>
</reference>
<evidence type="ECO:0000256" key="2">
    <source>
        <dbReference type="ARBA" id="ARBA00023002"/>
    </source>
</evidence>
<dbReference type="InterPro" id="IPR036291">
    <property type="entry name" value="NAD(P)-bd_dom_sf"/>
</dbReference>
<sequence>MSEFKDRIIMVTGASDGIGQQVAAALGEAGANVIALGRNEEGLQLTMERIESLGGRCLCIPFDLHDFDNYGKLFLALKDQIPHLDGLVHCAGEIERCTPMQYVKTKDFRKMLDIHLTAPNMLTQIMLPLLKRAPSASIIFTTCEMVSEDKANWHGYGLAKRALAYAAAMWQMEHPEKPYRFNTLNPGRVRTKLFKRTYGGEHPDMVPEAATVVPAYLYLLSDDSKEMRGQTLHARDLIGSSPEQPS</sequence>
<dbReference type="OrthoDB" id="9790785at2"/>
<gene>
    <name evidence="3" type="ORF">Ga0123462_1521</name>
</gene>
<dbReference type="AlphaFoldDB" id="A0A2K8LBV5"/>
<accession>A0A2K8LBV5</accession>
<proteinExistence type="inferred from homology"/>
<dbReference type="Gene3D" id="3.40.50.720">
    <property type="entry name" value="NAD(P)-binding Rossmann-like Domain"/>
    <property type="match status" value="1"/>
</dbReference>
<dbReference type="EMBL" id="CP018800">
    <property type="protein sequence ID" value="ATX82384.1"/>
    <property type="molecule type" value="Genomic_DNA"/>
</dbReference>
<comment type="similarity">
    <text evidence="1">Belongs to the short-chain dehydrogenases/reductases (SDR) family.</text>
</comment>
<dbReference type="InterPro" id="IPR002347">
    <property type="entry name" value="SDR_fam"/>
</dbReference>
<organism evidence="3 4">
    <name type="scientific">Mariprofundus ferrinatatus</name>
    <dbReference type="NCBI Taxonomy" id="1921087"/>
    <lineage>
        <taxon>Bacteria</taxon>
        <taxon>Pseudomonadati</taxon>
        <taxon>Pseudomonadota</taxon>
        <taxon>Candidatius Mariprofundia</taxon>
        <taxon>Mariprofundales</taxon>
        <taxon>Mariprofundaceae</taxon>
        <taxon>Mariprofundus</taxon>
    </lineage>
</organism>
<dbReference type="PRINTS" id="PR00081">
    <property type="entry name" value="GDHRDH"/>
</dbReference>
<evidence type="ECO:0000313" key="4">
    <source>
        <dbReference type="Proteomes" id="UP000231637"/>
    </source>
</evidence>
<keyword evidence="4" id="KW-1185">Reference proteome</keyword>
<name>A0A2K8LBV5_9PROT</name>
<dbReference type="KEGG" id="mfn:Ga0123462_1521"/>
<evidence type="ECO:0000256" key="1">
    <source>
        <dbReference type="ARBA" id="ARBA00006484"/>
    </source>
</evidence>
<keyword evidence="2" id="KW-0560">Oxidoreductase</keyword>